<name>A0A4Y3RYL2_9ACTN</name>
<evidence type="ECO:0000313" key="2">
    <source>
        <dbReference type="Proteomes" id="UP000315226"/>
    </source>
</evidence>
<dbReference type="Gene3D" id="1.10.357.10">
    <property type="entry name" value="Tetracycline Repressor, domain 2"/>
    <property type="match status" value="1"/>
</dbReference>
<dbReference type="SUPFAM" id="SSF48498">
    <property type="entry name" value="Tetracyclin repressor-like, C-terminal domain"/>
    <property type="match status" value="1"/>
</dbReference>
<protein>
    <submittedName>
        <fullName evidence="1">Uncharacterized protein</fullName>
    </submittedName>
</protein>
<dbReference type="EMBL" id="BJMN01000070">
    <property type="protein sequence ID" value="GEB61877.1"/>
    <property type="molecule type" value="Genomic_DNA"/>
</dbReference>
<dbReference type="InterPro" id="IPR036271">
    <property type="entry name" value="Tet_transcr_reg_TetR-rel_C_sf"/>
</dbReference>
<comment type="caution">
    <text evidence="1">The sequence shown here is derived from an EMBL/GenBank/DDBJ whole genome shotgun (WGS) entry which is preliminary data.</text>
</comment>
<gene>
    <name evidence="1" type="ORF">SGA01_74820</name>
</gene>
<reference evidence="1 2" key="1">
    <citation type="submission" date="2019-06" db="EMBL/GenBank/DDBJ databases">
        <title>Whole genome shotgun sequence of Streptomyces gardneri NBRC 12865.</title>
        <authorList>
            <person name="Hosoyama A."/>
            <person name="Uohara A."/>
            <person name="Ohji S."/>
            <person name="Ichikawa N."/>
        </authorList>
    </citation>
    <scope>NUCLEOTIDE SEQUENCE [LARGE SCALE GENOMIC DNA]</scope>
    <source>
        <strain evidence="1 2">NBRC 12865</strain>
    </source>
</reference>
<keyword evidence="2" id="KW-1185">Reference proteome</keyword>
<dbReference type="Proteomes" id="UP000315226">
    <property type="component" value="Unassembled WGS sequence"/>
</dbReference>
<accession>A0A4Y3RYL2</accession>
<dbReference type="AlphaFoldDB" id="A0A4Y3RYL2"/>
<evidence type="ECO:0000313" key="1">
    <source>
        <dbReference type="EMBL" id="GEB61877.1"/>
    </source>
</evidence>
<dbReference type="RefSeq" id="WP_229918490.1">
    <property type="nucleotide sequence ID" value="NZ_BJMN01000070.1"/>
</dbReference>
<organism evidence="1 2">
    <name type="scientific">Streptomyces gardneri</name>
    <dbReference type="NCBI Taxonomy" id="66892"/>
    <lineage>
        <taxon>Bacteria</taxon>
        <taxon>Bacillati</taxon>
        <taxon>Actinomycetota</taxon>
        <taxon>Actinomycetes</taxon>
        <taxon>Kitasatosporales</taxon>
        <taxon>Streptomycetaceae</taxon>
        <taxon>Streptomyces</taxon>
    </lineage>
</organism>
<proteinExistence type="predicted"/>
<sequence>MFAATMKEAVEAAGRFPRLRSRIEAAGAESTGYADAPDDTFAYGLTALLDGLTARLPG</sequence>